<comment type="caution">
    <text evidence="2">The sequence shown here is derived from an EMBL/GenBank/DDBJ whole genome shotgun (WGS) entry which is preliminary data.</text>
</comment>
<feature type="transmembrane region" description="Helical" evidence="1">
    <location>
        <begin position="15"/>
        <end position="37"/>
    </location>
</feature>
<proteinExistence type="predicted"/>
<dbReference type="STRING" id="1817895.AUJ95_01080"/>
<gene>
    <name evidence="2" type="ORF">AUJ95_01080</name>
</gene>
<evidence type="ECO:0008006" key="4">
    <source>
        <dbReference type="Google" id="ProtNLM"/>
    </source>
</evidence>
<sequence length="97" mass="11308">MTFNILETLKESPTMAVMLFCSLLVITFALERWWFYLRIGLNSNKFMKAIEDYLRRGKMEDALTFCEKKKRSPIAAIIHTGLENKESVSHINLYISS</sequence>
<keyword evidence="1" id="KW-0472">Membrane</keyword>
<evidence type="ECO:0000256" key="1">
    <source>
        <dbReference type="SAM" id="Phobius"/>
    </source>
</evidence>
<accession>A0A1J5EJR6</accession>
<reference evidence="2 3" key="1">
    <citation type="journal article" date="2016" name="Environ. Microbiol.">
        <title>Genomic resolution of a cold subsurface aquifer community provides metabolic insights for novel microbes adapted to high CO concentrations.</title>
        <authorList>
            <person name="Probst A.J."/>
            <person name="Castelle C.J."/>
            <person name="Singh A."/>
            <person name="Brown C.T."/>
            <person name="Anantharaman K."/>
            <person name="Sharon I."/>
            <person name="Hug L.A."/>
            <person name="Burstein D."/>
            <person name="Emerson J.B."/>
            <person name="Thomas B.C."/>
            <person name="Banfield J.F."/>
        </authorList>
    </citation>
    <scope>NUCLEOTIDE SEQUENCE [LARGE SCALE GENOMIC DNA]</scope>
    <source>
        <strain evidence="2">CG2_30_40_21</strain>
    </source>
</reference>
<dbReference type="Proteomes" id="UP000183085">
    <property type="component" value="Unassembled WGS sequence"/>
</dbReference>
<protein>
    <recommendedName>
        <fullName evidence="4">MotA/TolQ/ExbB proton channel domain-containing protein</fullName>
    </recommendedName>
</protein>
<keyword evidence="1" id="KW-0812">Transmembrane</keyword>
<dbReference type="AlphaFoldDB" id="A0A1J5EJR6"/>
<name>A0A1J5EJR6_9BACT</name>
<evidence type="ECO:0000313" key="2">
    <source>
        <dbReference type="EMBL" id="OIP42992.1"/>
    </source>
</evidence>
<dbReference type="EMBL" id="MNYI01000029">
    <property type="protein sequence ID" value="OIP42992.1"/>
    <property type="molecule type" value="Genomic_DNA"/>
</dbReference>
<evidence type="ECO:0000313" key="3">
    <source>
        <dbReference type="Proteomes" id="UP000183085"/>
    </source>
</evidence>
<organism evidence="2 3">
    <name type="scientific">Candidatus Desantisbacteria bacterium CG2_30_40_21</name>
    <dbReference type="NCBI Taxonomy" id="1817895"/>
    <lineage>
        <taxon>Bacteria</taxon>
        <taxon>Candidatus Desantisiibacteriota</taxon>
    </lineage>
</organism>
<keyword evidence="1" id="KW-1133">Transmembrane helix</keyword>